<dbReference type="PANTHER" id="PTHR39174">
    <property type="entry name" value="INNER MEMBRANE PROTEIN-RELATED"/>
    <property type="match status" value="1"/>
</dbReference>
<gene>
    <name evidence="2" type="ORF">HNR32_002354</name>
</gene>
<dbReference type="InterPro" id="IPR010398">
    <property type="entry name" value="DUF997"/>
</dbReference>
<protein>
    <submittedName>
        <fullName evidence="2">Putative membrane protein YhdT</fullName>
    </submittedName>
</protein>
<proteinExistence type="predicted"/>
<feature type="transmembrane region" description="Helical" evidence="1">
    <location>
        <begin position="50"/>
        <end position="70"/>
    </location>
</feature>
<organism evidence="2 3">
    <name type="scientific">Pectinatus brassicae</name>
    <dbReference type="NCBI Taxonomy" id="862415"/>
    <lineage>
        <taxon>Bacteria</taxon>
        <taxon>Bacillati</taxon>
        <taxon>Bacillota</taxon>
        <taxon>Negativicutes</taxon>
        <taxon>Selenomonadales</taxon>
        <taxon>Selenomonadaceae</taxon>
        <taxon>Pectinatus</taxon>
    </lineage>
</organism>
<dbReference type="Proteomes" id="UP000559117">
    <property type="component" value="Unassembled WGS sequence"/>
</dbReference>
<reference evidence="2 3" key="1">
    <citation type="submission" date="2020-08" db="EMBL/GenBank/DDBJ databases">
        <title>Genomic Encyclopedia of Type Strains, Phase IV (KMG-IV): sequencing the most valuable type-strain genomes for metagenomic binning, comparative biology and taxonomic classification.</title>
        <authorList>
            <person name="Goeker M."/>
        </authorList>
    </citation>
    <scope>NUCLEOTIDE SEQUENCE [LARGE SCALE GENOMIC DNA]</scope>
    <source>
        <strain evidence="2 3">DSM 24661</strain>
    </source>
</reference>
<feature type="transmembrane region" description="Helical" evidence="1">
    <location>
        <begin position="20"/>
        <end position="38"/>
    </location>
</feature>
<keyword evidence="3" id="KW-1185">Reference proteome</keyword>
<sequence>MKKLSYKEKFIQMNREARIICIITAIIIIFWWLMAFGINQDITFFSLPVWFIGACIGTYLLTVILIIFAVKKFFVDFDLDDEITKRTDD</sequence>
<dbReference type="RefSeq" id="WP_183862824.1">
    <property type="nucleotide sequence ID" value="NZ_JACHFH010000037.1"/>
</dbReference>
<dbReference type="PANTHER" id="PTHR39174:SF1">
    <property type="entry name" value="INNER MEMBRANE PROTEIN"/>
    <property type="match status" value="1"/>
</dbReference>
<evidence type="ECO:0000256" key="1">
    <source>
        <dbReference type="SAM" id="Phobius"/>
    </source>
</evidence>
<evidence type="ECO:0000313" key="3">
    <source>
        <dbReference type="Proteomes" id="UP000559117"/>
    </source>
</evidence>
<evidence type="ECO:0000313" key="2">
    <source>
        <dbReference type="EMBL" id="MBB5337197.1"/>
    </source>
</evidence>
<name>A0A840UMZ7_9FIRM</name>
<keyword evidence="1" id="KW-0472">Membrane</keyword>
<keyword evidence="1" id="KW-1133">Transmembrane helix</keyword>
<dbReference type="AlphaFoldDB" id="A0A840UMZ7"/>
<accession>A0A840UMZ7</accession>
<dbReference type="EMBL" id="JACHFH010000037">
    <property type="protein sequence ID" value="MBB5337197.1"/>
    <property type="molecule type" value="Genomic_DNA"/>
</dbReference>
<comment type="caution">
    <text evidence="2">The sequence shown here is derived from an EMBL/GenBank/DDBJ whole genome shotgun (WGS) entry which is preliminary data.</text>
</comment>
<dbReference type="Pfam" id="PF06196">
    <property type="entry name" value="DUF997"/>
    <property type="match status" value="1"/>
</dbReference>
<keyword evidence="1" id="KW-0812">Transmembrane</keyword>